<dbReference type="EMBL" id="JACHJF010000041">
    <property type="protein sequence ID" value="MBB5123081.1"/>
    <property type="molecule type" value="Genomic_DNA"/>
</dbReference>
<organism evidence="1 2">
    <name type="scientific">Streptomyces eurocidicus</name>
    <name type="common">Streptoverticillium eurocidicus</name>
    <dbReference type="NCBI Taxonomy" id="66423"/>
    <lineage>
        <taxon>Bacteria</taxon>
        <taxon>Bacillati</taxon>
        <taxon>Actinomycetota</taxon>
        <taxon>Actinomycetes</taxon>
        <taxon>Kitasatosporales</taxon>
        <taxon>Streptomycetaceae</taxon>
        <taxon>Streptomyces</taxon>
    </lineage>
</organism>
<reference evidence="1 2" key="1">
    <citation type="submission" date="2020-08" db="EMBL/GenBank/DDBJ databases">
        <title>Genomic Encyclopedia of Type Strains, Phase III (KMG-III): the genomes of soil and plant-associated and newly described type strains.</title>
        <authorList>
            <person name="Whitman W."/>
        </authorList>
    </citation>
    <scope>NUCLEOTIDE SEQUENCE [LARGE SCALE GENOMIC DNA]</scope>
    <source>
        <strain evidence="1 2">CECT 3259</strain>
    </source>
</reference>
<sequence>MKCTRCGAELERYVERPSGPGIFAKVRHHCPEPPSKTSAY</sequence>
<evidence type="ECO:0000313" key="2">
    <source>
        <dbReference type="Proteomes" id="UP000528608"/>
    </source>
</evidence>
<comment type="caution">
    <text evidence="1">The sequence shown here is derived from an EMBL/GenBank/DDBJ whole genome shotgun (WGS) entry which is preliminary data.</text>
</comment>
<dbReference type="AlphaFoldDB" id="A0A7W8BGM3"/>
<dbReference type="Proteomes" id="UP000528608">
    <property type="component" value="Unassembled WGS sequence"/>
</dbReference>
<proteinExistence type="predicted"/>
<dbReference type="RefSeq" id="WP_260423838.1">
    <property type="nucleotide sequence ID" value="NZ_JACHJF010000041.1"/>
</dbReference>
<gene>
    <name evidence="1" type="ORF">FHS36_006558</name>
</gene>
<protein>
    <submittedName>
        <fullName evidence="1">Uncharacterized protein</fullName>
    </submittedName>
</protein>
<name>A0A7W8BGM3_STREU</name>
<evidence type="ECO:0000313" key="1">
    <source>
        <dbReference type="EMBL" id="MBB5123081.1"/>
    </source>
</evidence>
<accession>A0A7W8BGM3</accession>